<dbReference type="Gene3D" id="3.40.630.30">
    <property type="match status" value="1"/>
</dbReference>
<dbReference type="CDD" id="cd04301">
    <property type="entry name" value="NAT_SF"/>
    <property type="match status" value="1"/>
</dbReference>
<dbReference type="PANTHER" id="PTHR43877">
    <property type="entry name" value="AMINOALKYLPHOSPHONATE N-ACETYLTRANSFERASE-RELATED-RELATED"/>
    <property type="match status" value="1"/>
</dbReference>
<reference evidence="4" key="1">
    <citation type="journal article" date="2019" name="Beilstein J. Org. Chem.">
        <title>Nanangenines: drimane sesquiterpenoids as the dominant metabolite cohort of a novel Australian fungus, Aspergillus nanangensis.</title>
        <authorList>
            <person name="Lacey H.J."/>
            <person name="Gilchrist C.L.M."/>
            <person name="Crombie A."/>
            <person name="Kalaitzis J.A."/>
            <person name="Vuong D."/>
            <person name="Rutledge P.J."/>
            <person name="Turner P."/>
            <person name="Pitt J.I."/>
            <person name="Lacey E."/>
            <person name="Chooi Y.H."/>
            <person name="Piggott A.M."/>
        </authorList>
    </citation>
    <scope>NUCLEOTIDE SEQUENCE</scope>
    <source>
        <strain evidence="4">MST-FP2251</strain>
    </source>
</reference>
<proteinExistence type="predicted"/>
<keyword evidence="5" id="KW-1185">Reference proteome</keyword>
<keyword evidence="2" id="KW-0012">Acyltransferase</keyword>
<gene>
    <name evidence="4" type="ORF">FE257_002887</name>
</gene>
<dbReference type="PANTHER" id="PTHR43877:SF5">
    <property type="entry name" value="BLL8307 PROTEIN"/>
    <property type="match status" value="1"/>
</dbReference>
<dbReference type="SUPFAM" id="SSF55729">
    <property type="entry name" value="Acyl-CoA N-acyltransferases (Nat)"/>
    <property type="match status" value="1"/>
</dbReference>
<protein>
    <recommendedName>
        <fullName evidence="3">N-acetyltransferase domain-containing protein</fullName>
    </recommendedName>
</protein>
<evidence type="ECO:0000313" key="5">
    <source>
        <dbReference type="Proteomes" id="UP001194746"/>
    </source>
</evidence>
<comment type="caution">
    <text evidence="4">The sequence shown here is derived from an EMBL/GenBank/DDBJ whole genome shotgun (WGS) entry which is preliminary data.</text>
</comment>
<keyword evidence="1" id="KW-0808">Transferase</keyword>
<dbReference type="InterPro" id="IPR050832">
    <property type="entry name" value="Bact_Acetyltransf"/>
</dbReference>
<feature type="domain" description="N-acetyltransferase" evidence="3">
    <location>
        <begin position="1"/>
        <end position="150"/>
    </location>
</feature>
<evidence type="ECO:0000256" key="1">
    <source>
        <dbReference type="ARBA" id="ARBA00022679"/>
    </source>
</evidence>
<dbReference type="InterPro" id="IPR016181">
    <property type="entry name" value="Acyl_CoA_acyltransferase"/>
</dbReference>
<dbReference type="Proteomes" id="UP001194746">
    <property type="component" value="Unassembled WGS sequence"/>
</dbReference>
<organism evidence="4 5">
    <name type="scientific">Aspergillus nanangensis</name>
    <dbReference type="NCBI Taxonomy" id="2582783"/>
    <lineage>
        <taxon>Eukaryota</taxon>
        <taxon>Fungi</taxon>
        <taxon>Dikarya</taxon>
        <taxon>Ascomycota</taxon>
        <taxon>Pezizomycotina</taxon>
        <taxon>Eurotiomycetes</taxon>
        <taxon>Eurotiomycetidae</taxon>
        <taxon>Eurotiales</taxon>
        <taxon>Aspergillaceae</taxon>
        <taxon>Aspergillus</taxon>
        <taxon>Aspergillus subgen. Circumdati</taxon>
    </lineage>
</organism>
<dbReference type="AlphaFoldDB" id="A0AAD4CSJ3"/>
<accession>A0AAD4CSJ3</accession>
<dbReference type="GO" id="GO:0016747">
    <property type="term" value="F:acyltransferase activity, transferring groups other than amino-acyl groups"/>
    <property type="evidence" value="ECO:0007669"/>
    <property type="project" value="InterPro"/>
</dbReference>
<dbReference type="PROSITE" id="PS51186">
    <property type="entry name" value="GNAT"/>
    <property type="match status" value="1"/>
</dbReference>
<name>A0AAD4CSJ3_ASPNN</name>
<evidence type="ECO:0000256" key="2">
    <source>
        <dbReference type="ARBA" id="ARBA00023315"/>
    </source>
</evidence>
<evidence type="ECO:0000259" key="3">
    <source>
        <dbReference type="PROSITE" id="PS51186"/>
    </source>
</evidence>
<dbReference type="InterPro" id="IPR000182">
    <property type="entry name" value="GNAT_dom"/>
</dbReference>
<sequence length="152" mass="16883">MLIKADTLDHPEVQALLHAHFTELQSQGLPETSFALDLTALRNPNITIYTAWEGDTLLGCGALKQIGPKQGEIKSMRTVREHLRKGVARTILQHIIAESRARQYSLLCLETGTSHAFHSALKLYLGSGFKDCEPFGGYVTSDENMFLTLKLD</sequence>
<dbReference type="Pfam" id="PF00583">
    <property type="entry name" value="Acetyltransf_1"/>
    <property type="match status" value="1"/>
</dbReference>
<dbReference type="EMBL" id="VCAU01000015">
    <property type="protein sequence ID" value="KAF9891924.1"/>
    <property type="molecule type" value="Genomic_DNA"/>
</dbReference>
<reference evidence="4" key="2">
    <citation type="submission" date="2020-02" db="EMBL/GenBank/DDBJ databases">
        <authorList>
            <person name="Gilchrist C.L.M."/>
            <person name="Chooi Y.-H."/>
        </authorList>
    </citation>
    <scope>NUCLEOTIDE SEQUENCE</scope>
    <source>
        <strain evidence="4">MST-FP2251</strain>
    </source>
</reference>
<evidence type="ECO:0000313" key="4">
    <source>
        <dbReference type="EMBL" id="KAF9891924.1"/>
    </source>
</evidence>